<dbReference type="PANTHER" id="PTHR30244">
    <property type="entry name" value="TRANSAMINASE"/>
    <property type="match status" value="1"/>
</dbReference>
<dbReference type="CDD" id="cd00616">
    <property type="entry name" value="AHBA_syn"/>
    <property type="match status" value="1"/>
</dbReference>
<sequence>MTISFHEPYKAGQALDYIKHVIESGKTSGDGNYTYKCQSLLKKRLNAHHVLMTTSCTHAMEMALHLIGLQEEDEVIMPSYTFPSTANSVLLQKGKVVFTEVSRDDCCMDVSRIEEKITPKTKAIMVVHYGGNACDMDTIMGIARQHNLYVIEDAAQGFLSTYKGRALGTIGHFGCYSFHETKNISAGEGGALAINTLAPDVIKRAEYIRQKGTNRQDYCLGEVDFYQWVDIGSSFCPSDILMAYLYAQLEQADVIQALRSKVFNAYQKLLEEIHSDKIAHYATGNAFGESNAHIFYIIFKKPTYATFFIEHLKEKGIPAYTHFVPLHASQMGQSLGYQPDDFKLEIALHQQLVRLPLYPGMTEATQHHIKTAVREVLDALDHREDMPDDINRYSCI</sequence>
<evidence type="ECO:0000313" key="4">
    <source>
        <dbReference type="EMBL" id="QUI25170.1"/>
    </source>
</evidence>
<keyword evidence="5" id="KW-1185">Reference proteome</keyword>
<evidence type="ECO:0000313" key="5">
    <source>
        <dbReference type="Proteomes" id="UP000683246"/>
    </source>
</evidence>
<dbReference type="GO" id="GO:0000271">
    <property type="term" value="P:polysaccharide biosynthetic process"/>
    <property type="evidence" value="ECO:0007669"/>
    <property type="project" value="TreeGrafter"/>
</dbReference>
<keyword evidence="2 3" id="KW-0663">Pyridoxal phosphate</keyword>
<comment type="similarity">
    <text evidence="3">Belongs to the DegT/DnrJ/EryC1 family.</text>
</comment>
<proteinExistence type="inferred from homology"/>
<dbReference type="InterPro" id="IPR000653">
    <property type="entry name" value="DegT/StrS_aminotransferase"/>
</dbReference>
<dbReference type="GO" id="GO:0019180">
    <property type="term" value="F:dTDP-4-amino-4,6-dideoxygalactose transaminase activity"/>
    <property type="evidence" value="ECO:0007669"/>
    <property type="project" value="UniProtKB-EC"/>
</dbReference>
<name>A0A8J8MNU9_9FIRM</name>
<feature type="modified residue" description="N6-(pyridoxal phosphate)lysine" evidence="2">
    <location>
        <position position="182"/>
    </location>
</feature>
<dbReference type="PIRSF" id="PIRSF000390">
    <property type="entry name" value="PLP_StrS"/>
    <property type="match status" value="1"/>
</dbReference>
<keyword evidence="4" id="KW-0032">Aminotransferase</keyword>
<dbReference type="RefSeq" id="WP_212695870.1">
    <property type="nucleotide sequence ID" value="NZ_CP058649.1"/>
</dbReference>
<reference evidence="4" key="1">
    <citation type="submission" date="2020-07" db="EMBL/GenBank/DDBJ databases">
        <title>Vallitalea pronyensis genome.</title>
        <authorList>
            <person name="Postec A."/>
        </authorList>
    </citation>
    <scope>NUCLEOTIDE SEQUENCE</scope>
    <source>
        <strain evidence="4">FatNI3</strain>
    </source>
</reference>
<gene>
    <name evidence="4" type="primary">rffA</name>
    <name evidence="4" type="synonym">fcnA</name>
    <name evidence="4" type="synonym">wecE</name>
    <name evidence="4" type="ORF">HZI73_24005</name>
</gene>
<feature type="active site" description="Proton acceptor" evidence="1">
    <location>
        <position position="182"/>
    </location>
</feature>
<protein>
    <submittedName>
        <fullName evidence="4">dTDP-4-amino-4,6-dideoxygalactose transaminase</fullName>
        <ecNumber evidence="4">2.6.1.59</ecNumber>
    </submittedName>
</protein>
<accession>A0A8J8MNU9</accession>
<dbReference type="InterPro" id="IPR015421">
    <property type="entry name" value="PyrdxlP-dep_Trfase_major"/>
</dbReference>
<dbReference type="Proteomes" id="UP000683246">
    <property type="component" value="Chromosome"/>
</dbReference>
<dbReference type="Pfam" id="PF01041">
    <property type="entry name" value="DegT_DnrJ_EryC1"/>
    <property type="match status" value="1"/>
</dbReference>
<dbReference type="EMBL" id="CP058649">
    <property type="protein sequence ID" value="QUI25170.1"/>
    <property type="molecule type" value="Genomic_DNA"/>
</dbReference>
<dbReference type="KEGG" id="vpy:HZI73_24005"/>
<dbReference type="Gene3D" id="3.40.640.10">
    <property type="entry name" value="Type I PLP-dependent aspartate aminotransferase-like (Major domain)"/>
    <property type="match status" value="1"/>
</dbReference>
<evidence type="ECO:0000256" key="1">
    <source>
        <dbReference type="PIRSR" id="PIRSR000390-1"/>
    </source>
</evidence>
<evidence type="ECO:0000256" key="3">
    <source>
        <dbReference type="RuleBase" id="RU004508"/>
    </source>
</evidence>
<dbReference type="SUPFAM" id="SSF53383">
    <property type="entry name" value="PLP-dependent transferases"/>
    <property type="match status" value="1"/>
</dbReference>
<dbReference type="GO" id="GO:0030170">
    <property type="term" value="F:pyridoxal phosphate binding"/>
    <property type="evidence" value="ECO:0007669"/>
    <property type="project" value="TreeGrafter"/>
</dbReference>
<keyword evidence="4" id="KW-0808">Transferase</keyword>
<dbReference type="InterPro" id="IPR015424">
    <property type="entry name" value="PyrdxlP-dep_Trfase"/>
</dbReference>
<dbReference type="PANTHER" id="PTHR30244:SF34">
    <property type="entry name" value="DTDP-4-AMINO-4,6-DIDEOXYGALACTOSE TRANSAMINASE"/>
    <property type="match status" value="1"/>
</dbReference>
<dbReference type="EC" id="2.6.1.59" evidence="4"/>
<dbReference type="AlphaFoldDB" id="A0A8J8MNU9"/>
<evidence type="ECO:0000256" key="2">
    <source>
        <dbReference type="PIRSR" id="PIRSR000390-2"/>
    </source>
</evidence>
<dbReference type="NCBIfam" id="NF008687">
    <property type="entry name" value="PRK11706.1"/>
    <property type="match status" value="1"/>
</dbReference>
<organism evidence="4 5">
    <name type="scientific">Vallitalea pronyensis</name>
    <dbReference type="NCBI Taxonomy" id="1348613"/>
    <lineage>
        <taxon>Bacteria</taxon>
        <taxon>Bacillati</taxon>
        <taxon>Bacillota</taxon>
        <taxon>Clostridia</taxon>
        <taxon>Lachnospirales</taxon>
        <taxon>Vallitaleaceae</taxon>
        <taxon>Vallitalea</taxon>
    </lineage>
</organism>